<proteinExistence type="predicted"/>
<gene>
    <name evidence="2" type="ORF">NG792_27855</name>
</gene>
<comment type="caution">
    <text evidence="2">The sequence shown here is derived from an EMBL/GenBank/DDBJ whole genome shotgun (WGS) entry which is preliminary data.</text>
</comment>
<accession>A0ABT2NG71</accession>
<evidence type="ECO:0008006" key="4">
    <source>
        <dbReference type="Google" id="ProtNLM"/>
    </source>
</evidence>
<protein>
    <recommendedName>
        <fullName evidence="4">DUF2442 domain-containing protein</fullName>
    </recommendedName>
</protein>
<dbReference type="EMBL" id="JAMXFA010000073">
    <property type="protein sequence ID" value="MCT7981542.1"/>
    <property type="molecule type" value="Genomic_DNA"/>
</dbReference>
<reference evidence="2 3" key="1">
    <citation type="journal article" date="2022" name="Front. Microbiol.">
        <title>High genomic differentiation and limited gene flow indicate recent cryptic speciation within the genus Laspinema (cyanobacteria).</title>
        <authorList>
            <person name="Stanojkovic A."/>
            <person name="Skoupy S."/>
            <person name="Skaloud P."/>
            <person name="Dvorak P."/>
        </authorList>
    </citation>
    <scope>NUCLEOTIDE SEQUENCE [LARGE SCALE GENOMIC DNA]</scope>
    <source>
        <strain evidence="2 3">D3b</strain>
    </source>
</reference>
<evidence type="ECO:0000313" key="3">
    <source>
        <dbReference type="Proteomes" id="UP001525961"/>
    </source>
</evidence>
<name>A0ABT2NG71_9CYAN</name>
<dbReference type="RefSeq" id="WP_261237704.1">
    <property type="nucleotide sequence ID" value="NZ_JAMXFA010000073.1"/>
</dbReference>
<evidence type="ECO:0000256" key="1">
    <source>
        <dbReference type="SAM" id="MobiDB-lite"/>
    </source>
</evidence>
<organism evidence="2 3">
    <name type="scientific">Laspinema olomoucense D3b</name>
    <dbReference type="NCBI Taxonomy" id="2953688"/>
    <lineage>
        <taxon>Bacteria</taxon>
        <taxon>Bacillati</taxon>
        <taxon>Cyanobacteriota</taxon>
        <taxon>Cyanophyceae</taxon>
        <taxon>Oscillatoriophycideae</taxon>
        <taxon>Oscillatoriales</taxon>
        <taxon>Laspinemataceae</taxon>
        <taxon>Laspinema</taxon>
        <taxon>Laspinema olomoucense</taxon>
    </lineage>
</organism>
<keyword evidence="3" id="KW-1185">Reference proteome</keyword>
<feature type="compositionally biased region" description="Basic and acidic residues" evidence="1">
    <location>
        <begin position="50"/>
        <end position="61"/>
    </location>
</feature>
<sequence length="101" mass="11520">MDDKQSIISNQKFEGPFEKHEFTIELNGRVRKYTYKATLGRSPVRPRASRSKEGNGIKWDGDFDNDPDLQLLLGSWDESLAMLNRPHPLKRADAPLELPPA</sequence>
<evidence type="ECO:0000313" key="2">
    <source>
        <dbReference type="EMBL" id="MCT7981542.1"/>
    </source>
</evidence>
<dbReference type="Proteomes" id="UP001525961">
    <property type="component" value="Unassembled WGS sequence"/>
</dbReference>
<feature type="region of interest" description="Disordered" evidence="1">
    <location>
        <begin position="41"/>
        <end position="61"/>
    </location>
</feature>